<dbReference type="InterPro" id="IPR000965">
    <property type="entry name" value="GPR_dom"/>
</dbReference>
<dbReference type="InterPro" id="IPR016161">
    <property type="entry name" value="Ald_DH/histidinol_DH"/>
</dbReference>
<dbReference type="InterPro" id="IPR020593">
    <property type="entry name" value="G-glutamylP_reductase_CS"/>
</dbReference>
<dbReference type="AlphaFoldDB" id="A0A4U1BI28"/>
<name>A0A4U1BI28_9GAMM</name>
<evidence type="ECO:0000259" key="8">
    <source>
        <dbReference type="Pfam" id="PF00171"/>
    </source>
</evidence>
<evidence type="ECO:0000256" key="2">
    <source>
        <dbReference type="ARBA" id="ARBA00022605"/>
    </source>
</evidence>
<dbReference type="Gene3D" id="3.40.309.10">
    <property type="entry name" value="Aldehyde Dehydrogenase, Chain A, domain 2"/>
    <property type="match status" value="1"/>
</dbReference>
<evidence type="ECO:0000256" key="4">
    <source>
        <dbReference type="ARBA" id="ARBA00022857"/>
    </source>
</evidence>
<dbReference type="InterPro" id="IPR016162">
    <property type="entry name" value="Ald_DH_N"/>
</dbReference>
<reference evidence="9 10" key="1">
    <citation type="submission" date="2019-04" db="EMBL/GenBank/DDBJ databases">
        <authorList>
            <person name="Hwang J.C."/>
        </authorList>
    </citation>
    <scope>NUCLEOTIDE SEQUENCE [LARGE SCALE GENOMIC DNA]</scope>
    <source>
        <strain evidence="9 10">IMCC35001</strain>
    </source>
</reference>
<dbReference type="PANTHER" id="PTHR11063:SF8">
    <property type="entry name" value="DELTA-1-PYRROLINE-5-CARBOXYLATE SYNTHASE"/>
    <property type="match status" value="1"/>
</dbReference>
<dbReference type="EC" id="1.2.1.41" evidence="7"/>
<dbReference type="OrthoDB" id="9809970at2"/>
<comment type="function">
    <text evidence="7">Catalyzes the NADPH-dependent reduction of L-glutamate 5-phosphate into L-glutamate 5-semialdehyde and phosphate. The product spontaneously undergoes cyclization to form 1-pyrroline-5-carboxylate.</text>
</comment>
<dbReference type="UniPathway" id="UPA00098">
    <property type="reaction ID" value="UER00360"/>
</dbReference>
<dbReference type="Pfam" id="PF00171">
    <property type="entry name" value="Aldedh"/>
    <property type="match status" value="1"/>
</dbReference>
<proteinExistence type="inferred from homology"/>
<keyword evidence="5 7" id="KW-0560">Oxidoreductase</keyword>
<evidence type="ECO:0000256" key="3">
    <source>
        <dbReference type="ARBA" id="ARBA00022650"/>
    </source>
</evidence>
<dbReference type="EMBL" id="SWCI01000003">
    <property type="protein sequence ID" value="TKB49716.1"/>
    <property type="molecule type" value="Genomic_DNA"/>
</dbReference>
<dbReference type="GO" id="GO:0004350">
    <property type="term" value="F:glutamate-5-semialdehyde dehydrogenase activity"/>
    <property type="evidence" value="ECO:0007669"/>
    <property type="project" value="UniProtKB-UniRule"/>
</dbReference>
<dbReference type="Gene3D" id="3.40.605.10">
    <property type="entry name" value="Aldehyde Dehydrogenase, Chain A, domain 1"/>
    <property type="match status" value="1"/>
</dbReference>
<evidence type="ECO:0000256" key="7">
    <source>
        <dbReference type="HAMAP-Rule" id="MF_00412"/>
    </source>
</evidence>
<dbReference type="GO" id="GO:0005737">
    <property type="term" value="C:cytoplasm"/>
    <property type="evidence" value="ECO:0007669"/>
    <property type="project" value="UniProtKB-SubCell"/>
</dbReference>
<evidence type="ECO:0000256" key="6">
    <source>
        <dbReference type="ARBA" id="ARBA00049024"/>
    </source>
</evidence>
<protein>
    <recommendedName>
        <fullName evidence="7">Gamma-glutamyl phosphate reductase</fullName>
        <shortName evidence="7">GPR</shortName>
        <ecNumber evidence="7">1.2.1.41</ecNumber>
    </recommendedName>
    <alternativeName>
        <fullName evidence="7">Glutamate-5-semialdehyde dehydrogenase</fullName>
    </alternativeName>
    <alternativeName>
        <fullName evidence="7">Glutamyl-gamma-semialdehyde dehydrogenase</fullName>
        <shortName evidence="7">GSA dehydrogenase</shortName>
    </alternativeName>
</protein>
<dbReference type="PROSITE" id="PS01223">
    <property type="entry name" value="PROA"/>
    <property type="match status" value="1"/>
</dbReference>
<dbReference type="InterPro" id="IPR012134">
    <property type="entry name" value="Glu-5-SA_DH"/>
</dbReference>
<gene>
    <name evidence="7" type="primary">proA</name>
    <name evidence="9" type="ORF">FCL40_06035</name>
</gene>
<comment type="subcellular location">
    <subcellularLocation>
        <location evidence="7">Cytoplasm</location>
    </subcellularLocation>
</comment>
<keyword evidence="2 7" id="KW-0028">Amino-acid biosynthesis</keyword>
<dbReference type="RefSeq" id="WP_136852267.1">
    <property type="nucleotide sequence ID" value="NZ_SWCI01000003.1"/>
</dbReference>
<dbReference type="NCBIfam" id="NF001221">
    <property type="entry name" value="PRK00197.1"/>
    <property type="match status" value="1"/>
</dbReference>
<dbReference type="NCBIfam" id="TIGR00407">
    <property type="entry name" value="proA"/>
    <property type="match status" value="1"/>
</dbReference>
<evidence type="ECO:0000313" key="9">
    <source>
        <dbReference type="EMBL" id="TKB49716.1"/>
    </source>
</evidence>
<dbReference type="PIRSF" id="PIRSF000151">
    <property type="entry name" value="GPR"/>
    <property type="match status" value="1"/>
</dbReference>
<dbReference type="CDD" id="cd07079">
    <property type="entry name" value="ALDH_F18-19_ProA-GPR"/>
    <property type="match status" value="1"/>
</dbReference>
<keyword evidence="7" id="KW-0963">Cytoplasm</keyword>
<sequence length="415" mass="44607">MTTDLQLMGRDARRASFALLGLGRAQKDALLQTIIDQLQVHEATILEANAEDVKEAEAQGLSGAMLDRLLLTPERLAGIREDIHTVIGLPDPVGEDLDSKLLANGMRLSRRRIPLGVLGVIYEARPNVTIDVAVLALKTGNAAILRGGKETLRSNLALVAVIHRALKIHDLPKAAIGLIADPDRALVAQLLKLDSHVDMIIPRGGAGLHQLCKEQATIPVITGGIGICHLFVDQSADLSRALEVIENAKVQRPTVCNALDTLLVHQAVAAALLPKVKARLAPQGVTLKGCQASQKLVELEAAEEGDFDREWLSLTLGIKVVADVDDAIDHIRDHSSEHSESILTQDMANARYFAASINSAAVYINASTRFTDGSQFGLGAEVAVSTQKLHARGPMGLEALTTYKWLVEGDYHIRG</sequence>
<evidence type="ECO:0000256" key="1">
    <source>
        <dbReference type="ARBA" id="ARBA00004985"/>
    </source>
</evidence>
<keyword evidence="3 7" id="KW-0641">Proline biosynthesis</keyword>
<comment type="pathway">
    <text evidence="1 7">Amino-acid biosynthesis; L-proline biosynthesis; L-glutamate 5-semialdehyde from L-glutamate: step 2/2.</text>
</comment>
<comment type="catalytic activity">
    <reaction evidence="6 7">
        <text>L-glutamate 5-semialdehyde + phosphate + NADP(+) = L-glutamyl 5-phosphate + NADPH + H(+)</text>
        <dbReference type="Rhea" id="RHEA:19541"/>
        <dbReference type="ChEBI" id="CHEBI:15378"/>
        <dbReference type="ChEBI" id="CHEBI:43474"/>
        <dbReference type="ChEBI" id="CHEBI:57783"/>
        <dbReference type="ChEBI" id="CHEBI:58066"/>
        <dbReference type="ChEBI" id="CHEBI:58274"/>
        <dbReference type="ChEBI" id="CHEBI:58349"/>
        <dbReference type="EC" id="1.2.1.41"/>
    </reaction>
</comment>
<dbReference type="Proteomes" id="UP000305674">
    <property type="component" value="Unassembled WGS sequence"/>
</dbReference>
<comment type="caution">
    <text evidence="9">The sequence shown here is derived from an EMBL/GenBank/DDBJ whole genome shotgun (WGS) entry which is preliminary data.</text>
</comment>
<dbReference type="SUPFAM" id="SSF53720">
    <property type="entry name" value="ALDH-like"/>
    <property type="match status" value="1"/>
</dbReference>
<dbReference type="InterPro" id="IPR015590">
    <property type="entry name" value="Aldehyde_DH_dom"/>
</dbReference>
<dbReference type="HAMAP" id="MF_00412">
    <property type="entry name" value="ProA"/>
    <property type="match status" value="1"/>
</dbReference>
<evidence type="ECO:0000313" key="10">
    <source>
        <dbReference type="Proteomes" id="UP000305674"/>
    </source>
</evidence>
<dbReference type="GO" id="GO:0055129">
    <property type="term" value="P:L-proline biosynthetic process"/>
    <property type="evidence" value="ECO:0007669"/>
    <property type="project" value="UniProtKB-UniRule"/>
</dbReference>
<dbReference type="GO" id="GO:0050661">
    <property type="term" value="F:NADP binding"/>
    <property type="evidence" value="ECO:0007669"/>
    <property type="project" value="InterPro"/>
</dbReference>
<dbReference type="PANTHER" id="PTHR11063">
    <property type="entry name" value="GLUTAMATE SEMIALDEHYDE DEHYDROGENASE"/>
    <property type="match status" value="1"/>
</dbReference>
<organism evidence="9 10">
    <name type="scientific">Ferrimonas sediminicola</name>
    <dbReference type="NCBI Taxonomy" id="2569538"/>
    <lineage>
        <taxon>Bacteria</taxon>
        <taxon>Pseudomonadati</taxon>
        <taxon>Pseudomonadota</taxon>
        <taxon>Gammaproteobacteria</taxon>
        <taxon>Alteromonadales</taxon>
        <taxon>Ferrimonadaceae</taxon>
        <taxon>Ferrimonas</taxon>
    </lineage>
</organism>
<keyword evidence="4 7" id="KW-0521">NADP</keyword>
<keyword evidence="10" id="KW-1185">Reference proteome</keyword>
<evidence type="ECO:0000256" key="5">
    <source>
        <dbReference type="ARBA" id="ARBA00023002"/>
    </source>
</evidence>
<comment type="similarity">
    <text evidence="7">Belongs to the gamma-glutamyl phosphate reductase family.</text>
</comment>
<feature type="domain" description="Aldehyde dehydrogenase" evidence="8">
    <location>
        <begin position="104"/>
        <end position="280"/>
    </location>
</feature>
<dbReference type="InterPro" id="IPR016163">
    <property type="entry name" value="Ald_DH_C"/>
</dbReference>
<dbReference type="FunFam" id="3.40.309.10:FF:000006">
    <property type="entry name" value="Gamma-glutamyl phosphate reductase"/>
    <property type="match status" value="1"/>
</dbReference>
<accession>A0A4U1BI28</accession>